<dbReference type="InterPro" id="IPR044599">
    <property type="entry name" value="CAF1P_plant"/>
</dbReference>
<dbReference type="GO" id="GO:1990904">
    <property type="term" value="C:ribonucleoprotein complex"/>
    <property type="evidence" value="ECO:0007669"/>
    <property type="project" value="UniProtKB-KW"/>
</dbReference>
<reference evidence="10 11" key="1">
    <citation type="submission" date="2024-09" db="EMBL/GenBank/DDBJ databases">
        <title>Chromosome-scale assembly of Riccia fluitans.</title>
        <authorList>
            <person name="Paukszto L."/>
            <person name="Sawicki J."/>
            <person name="Karawczyk K."/>
            <person name="Piernik-Szablinska J."/>
            <person name="Szczecinska M."/>
            <person name="Mazdziarz M."/>
        </authorList>
    </citation>
    <scope>NUCLEOTIDE SEQUENCE [LARGE SCALE GENOMIC DNA]</scope>
    <source>
        <strain evidence="10">Rf_01</strain>
        <tissue evidence="10">Aerial parts of the thallus</tissue>
    </source>
</reference>
<feature type="compositionally biased region" description="Basic and acidic residues" evidence="8">
    <location>
        <begin position="299"/>
        <end position="309"/>
    </location>
</feature>
<evidence type="ECO:0000313" key="11">
    <source>
        <dbReference type="Proteomes" id="UP001605036"/>
    </source>
</evidence>
<keyword evidence="4" id="KW-0809">Transit peptide</keyword>
<evidence type="ECO:0000259" key="9">
    <source>
        <dbReference type="PROSITE" id="PS51295"/>
    </source>
</evidence>
<feature type="compositionally biased region" description="Polar residues" evidence="8">
    <location>
        <begin position="192"/>
        <end position="202"/>
    </location>
</feature>
<dbReference type="PANTHER" id="PTHR46247">
    <property type="entry name" value="CRS2-ASSOCIATED FACTOR 1, CHLOROPLASTIC"/>
    <property type="match status" value="1"/>
</dbReference>
<keyword evidence="6" id="KW-0687">Ribonucleoprotein</keyword>
<feature type="region of interest" description="Disordered" evidence="8">
    <location>
        <begin position="614"/>
        <end position="640"/>
    </location>
</feature>
<dbReference type="PANTHER" id="PTHR46247:SF1">
    <property type="entry name" value="CRS2-ASSOCIATED FACTOR 1, CHLOROPLASTIC"/>
    <property type="match status" value="1"/>
</dbReference>
<dbReference type="InterPro" id="IPR001890">
    <property type="entry name" value="RNA-binding_CRM"/>
</dbReference>
<gene>
    <name evidence="10" type="ORF">R1flu_026236</name>
</gene>
<dbReference type="GO" id="GO:0003723">
    <property type="term" value="F:RNA binding"/>
    <property type="evidence" value="ECO:0007669"/>
    <property type="project" value="UniProtKB-UniRule"/>
</dbReference>
<dbReference type="EMBL" id="JBHFFA010000008">
    <property type="protein sequence ID" value="KAL2607663.1"/>
    <property type="molecule type" value="Genomic_DNA"/>
</dbReference>
<dbReference type="Proteomes" id="UP001605036">
    <property type="component" value="Unassembled WGS sequence"/>
</dbReference>
<protein>
    <recommendedName>
        <fullName evidence="9">CRM domain-containing protein</fullName>
    </recommendedName>
</protein>
<keyword evidence="2" id="KW-0677">Repeat</keyword>
<keyword evidence="3 7" id="KW-0694">RNA-binding</keyword>
<dbReference type="FunFam" id="3.30.110.60:FF:000002">
    <property type="entry name" value="CRS2-associated factor 1, chloroplastic"/>
    <property type="match status" value="1"/>
</dbReference>
<dbReference type="AlphaFoldDB" id="A0ABD1XJF3"/>
<dbReference type="InterPro" id="IPR035920">
    <property type="entry name" value="YhbY-like_sf"/>
</dbReference>
<feature type="compositionally biased region" description="Acidic residues" evidence="8">
    <location>
        <begin position="614"/>
        <end position="632"/>
    </location>
</feature>
<keyword evidence="1" id="KW-0507">mRNA processing</keyword>
<feature type="region of interest" description="Disordered" evidence="8">
    <location>
        <begin position="171"/>
        <end position="209"/>
    </location>
</feature>
<feature type="compositionally biased region" description="Polar residues" evidence="8">
    <location>
        <begin position="272"/>
        <end position="281"/>
    </location>
</feature>
<evidence type="ECO:0000313" key="10">
    <source>
        <dbReference type="EMBL" id="KAL2607663.1"/>
    </source>
</evidence>
<evidence type="ECO:0000256" key="4">
    <source>
        <dbReference type="ARBA" id="ARBA00022946"/>
    </source>
</evidence>
<dbReference type="Gene3D" id="3.30.110.60">
    <property type="entry name" value="YhbY-like"/>
    <property type="match status" value="2"/>
</dbReference>
<feature type="compositionally biased region" description="Basic and acidic residues" evidence="8">
    <location>
        <begin position="181"/>
        <end position="190"/>
    </location>
</feature>
<feature type="domain" description="CRM" evidence="9">
    <location>
        <begin position="519"/>
        <end position="615"/>
    </location>
</feature>
<feature type="domain" description="CRM" evidence="9">
    <location>
        <begin position="404"/>
        <end position="500"/>
    </location>
</feature>
<evidence type="ECO:0000256" key="7">
    <source>
        <dbReference type="PROSITE-ProRule" id="PRU00626"/>
    </source>
</evidence>
<evidence type="ECO:0000256" key="5">
    <source>
        <dbReference type="ARBA" id="ARBA00023187"/>
    </source>
</evidence>
<dbReference type="GO" id="GO:0008380">
    <property type="term" value="P:RNA splicing"/>
    <property type="evidence" value="ECO:0007669"/>
    <property type="project" value="UniProtKB-KW"/>
</dbReference>
<keyword evidence="5" id="KW-0508">mRNA splicing</keyword>
<name>A0ABD1XJF3_9MARC</name>
<evidence type="ECO:0000256" key="2">
    <source>
        <dbReference type="ARBA" id="ARBA00022737"/>
    </source>
</evidence>
<evidence type="ECO:0000256" key="1">
    <source>
        <dbReference type="ARBA" id="ARBA00022664"/>
    </source>
</evidence>
<dbReference type="Pfam" id="PF01985">
    <property type="entry name" value="CRS1_YhbY"/>
    <property type="match status" value="2"/>
</dbReference>
<keyword evidence="11" id="KW-1185">Reference proteome</keyword>
<dbReference type="SUPFAM" id="SSF75471">
    <property type="entry name" value="YhbY-like"/>
    <property type="match status" value="2"/>
</dbReference>
<organism evidence="10 11">
    <name type="scientific">Riccia fluitans</name>
    <dbReference type="NCBI Taxonomy" id="41844"/>
    <lineage>
        <taxon>Eukaryota</taxon>
        <taxon>Viridiplantae</taxon>
        <taxon>Streptophyta</taxon>
        <taxon>Embryophyta</taxon>
        <taxon>Marchantiophyta</taxon>
        <taxon>Marchantiopsida</taxon>
        <taxon>Marchantiidae</taxon>
        <taxon>Marchantiales</taxon>
        <taxon>Ricciaceae</taxon>
        <taxon>Riccia</taxon>
    </lineage>
</organism>
<sequence length="640" mass="72404">MEASQTAGRGVKVPGHAFVYIQSECGRLSRASRNVLQVVTQRRFNLMSLQEMPLNIHQASRRMLGVEISTPVSGCNIVDISLKGRYGVLRYFRFHSLLCSGKARIPRLRYLILKGNFSVTALNPENLPEETSKEDLASFRPPPRVRPITPQELIAEVPFHYWYSYADVPDSSLKRGKKRPKILDDPKGRVTGESTGSLGLQSDRQKDIPVSSGLQVNEARQSLLHKLEGISDPIGPEEAKPRRTLMRQVTKQSSSDKPKEPRVSLMREPKKTPSSSSNTGESRFLVREPKVPPSSSNLNERRSLTREPRVSSVISNSDRNRCVDEVDSLLLWTAEKTREGCSEMVGSEITMRMPWGNRVATLTSAGNIERIVSERSSSGDLDGEHKSLTDDEAEEGTCLEKAAFRLTKKEINLLVDKCNRSNRQINIGWRGWGHNYIMLVHSYWKKSEVCKIKCKGAITLNMDFFCDKLELKTGGRVIHRNLGVVYLYRGREYDPKFAPKLPVMHQRKKTPAKRLPIPFGLTKDDVNAMRARGKELPALCKLAKNGVYVTLLDDIREAFEKSDLVRVNCQGFEARNFRALGVKLKKLVPCVLISYEFEHILMWRWDGYKVPGPEEEASVAEESFKDDEEDAEAWPSFPDS</sequence>
<proteinExistence type="predicted"/>
<accession>A0ABD1XJF3</accession>
<comment type="caution">
    <text evidence="10">The sequence shown here is derived from an EMBL/GenBank/DDBJ whole genome shotgun (WGS) entry which is preliminary data.</text>
</comment>
<evidence type="ECO:0000256" key="6">
    <source>
        <dbReference type="ARBA" id="ARBA00023274"/>
    </source>
</evidence>
<dbReference type="PROSITE" id="PS51295">
    <property type="entry name" value="CRM"/>
    <property type="match status" value="2"/>
</dbReference>
<feature type="compositionally biased region" description="Basic and acidic residues" evidence="8">
    <location>
        <begin position="254"/>
        <end position="271"/>
    </location>
</feature>
<dbReference type="SMART" id="SM01103">
    <property type="entry name" value="CRS1_YhbY"/>
    <property type="match status" value="2"/>
</dbReference>
<evidence type="ECO:0000256" key="3">
    <source>
        <dbReference type="ARBA" id="ARBA00022884"/>
    </source>
</evidence>
<dbReference type="GO" id="GO:0006397">
    <property type="term" value="P:mRNA processing"/>
    <property type="evidence" value="ECO:0007669"/>
    <property type="project" value="UniProtKB-KW"/>
</dbReference>
<feature type="region of interest" description="Disordered" evidence="8">
    <location>
        <begin position="227"/>
        <end position="315"/>
    </location>
</feature>
<evidence type="ECO:0000256" key="8">
    <source>
        <dbReference type="SAM" id="MobiDB-lite"/>
    </source>
</evidence>